<dbReference type="Proteomes" id="UP000012073">
    <property type="component" value="Unassembled WGS sequence"/>
</dbReference>
<dbReference type="Pfam" id="PF02373">
    <property type="entry name" value="JmjC"/>
    <property type="match status" value="1"/>
</dbReference>
<dbReference type="GO" id="GO:0010468">
    <property type="term" value="P:regulation of gene expression"/>
    <property type="evidence" value="ECO:0007669"/>
    <property type="project" value="TreeGrafter"/>
</dbReference>
<dbReference type="GO" id="GO:0000785">
    <property type="term" value="C:chromatin"/>
    <property type="evidence" value="ECO:0007669"/>
    <property type="project" value="TreeGrafter"/>
</dbReference>
<dbReference type="RefSeq" id="XP_005716080.1">
    <property type="nucleotide sequence ID" value="XM_005716023.1"/>
</dbReference>
<feature type="region of interest" description="Disordered" evidence="1">
    <location>
        <begin position="32"/>
        <end position="85"/>
    </location>
</feature>
<evidence type="ECO:0000313" key="3">
    <source>
        <dbReference type="EMBL" id="CDF36261.1"/>
    </source>
</evidence>
<sequence>MNYGVDVETEGAYKGESYVEWYGMHDTGRVVKKEKRPVPGGKKEASTAEATVTSAPAKTEDTIDDDERKHSNIGKPSAQRCTKRKRKVEPSFADFPGPKCHVGNLNVEGLLRHMLRMPGVNPSMFYVGHMFTRFCWHTEDAFLNSVSYLHRGSTDKNWYAMLPKYAEAFETFAAENIFNDGLAKD</sequence>
<protein>
    <recommendedName>
        <fullName evidence="2">JmjC domain-containing protein</fullName>
    </recommendedName>
</protein>
<dbReference type="SUPFAM" id="SSF51197">
    <property type="entry name" value="Clavaminate synthase-like"/>
    <property type="match status" value="1"/>
</dbReference>
<dbReference type="PROSITE" id="PS51184">
    <property type="entry name" value="JMJC"/>
    <property type="match status" value="1"/>
</dbReference>
<dbReference type="GeneID" id="17323797"/>
<proteinExistence type="predicted"/>
<feature type="compositionally biased region" description="Basic and acidic residues" evidence="1">
    <location>
        <begin position="58"/>
        <end position="70"/>
    </location>
</feature>
<dbReference type="STRING" id="2769.R7QFN3"/>
<organism evidence="3 4">
    <name type="scientific">Chondrus crispus</name>
    <name type="common">Carrageen Irish moss</name>
    <name type="synonym">Polymorpha crispa</name>
    <dbReference type="NCBI Taxonomy" id="2769"/>
    <lineage>
        <taxon>Eukaryota</taxon>
        <taxon>Rhodophyta</taxon>
        <taxon>Florideophyceae</taxon>
        <taxon>Rhodymeniophycidae</taxon>
        <taxon>Gigartinales</taxon>
        <taxon>Gigartinaceae</taxon>
        <taxon>Chondrus</taxon>
    </lineage>
</organism>
<name>R7QFN3_CHOCR</name>
<accession>R7QFN3</accession>
<keyword evidence="4" id="KW-1185">Reference proteome</keyword>
<evidence type="ECO:0000256" key="1">
    <source>
        <dbReference type="SAM" id="MobiDB-lite"/>
    </source>
</evidence>
<dbReference type="Gramene" id="CDF36261">
    <property type="protein sequence ID" value="CDF36261"/>
    <property type="gene ID" value="CHC_T00004626001"/>
</dbReference>
<dbReference type="InterPro" id="IPR003347">
    <property type="entry name" value="JmjC_dom"/>
</dbReference>
<dbReference type="EMBL" id="HG001769">
    <property type="protein sequence ID" value="CDF36261.1"/>
    <property type="molecule type" value="Genomic_DNA"/>
</dbReference>
<gene>
    <name evidence="3" type="ORF">CHC_T00004626001</name>
</gene>
<reference evidence="4" key="1">
    <citation type="journal article" date="2013" name="Proc. Natl. Acad. Sci. U.S.A.">
        <title>Genome structure and metabolic features in the red seaweed Chondrus crispus shed light on evolution of the Archaeplastida.</title>
        <authorList>
            <person name="Collen J."/>
            <person name="Porcel B."/>
            <person name="Carre W."/>
            <person name="Ball S.G."/>
            <person name="Chaparro C."/>
            <person name="Tonon T."/>
            <person name="Barbeyron T."/>
            <person name="Michel G."/>
            <person name="Noel B."/>
            <person name="Valentin K."/>
            <person name="Elias M."/>
            <person name="Artiguenave F."/>
            <person name="Arun A."/>
            <person name="Aury J.M."/>
            <person name="Barbosa-Neto J.F."/>
            <person name="Bothwell J.H."/>
            <person name="Bouget F.Y."/>
            <person name="Brillet L."/>
            <person name="Cabello-Hurtado F."/>
            <person name="Capella-Gutierrez S."/>
            <person name="Charrier B."/>
            <person name="Cladiere L."/>
            <person name="Cock J.M."/>
            <person name="Coelho S.M."/>
            <person name="Colleoni C."/>
            <person name="Czjzek M."/>
            <person name="Da Silva C."/>
            <person name="Delage L."/>
            <person name="Denoeud F."/>
            <person name="Deschamps P."/>
            <person name="Dittami S.M."/>
            <person name="Gabaldon T."/>
            <person name="Gachon C.M."/>
            <person name="Groisillier A."/>
            <person name="Herve C."/>
            <person name="Jabbari K."/>
            <person name="Katinka M."/>
            <person name="Kloareg B."/>
            <person name="Kowalczyk N."/>
            <person name="Labadie K."/>
            <person name="Leblanc C."/>
            <person name="Lopez P.J."/>
            <person name="McLachlan D.H."/>
            <person name="Meslet-Cladiere L."/>
            <person name="Moustafa A."/>
            <person name="Nehr Z."/>
            <person name="Nyvall Collen P."/>
            <person name="Panaud O."/>
            <person name="Partensky F."/>
            <person name="Poulain J."/>
            <person name="Rensing S.A."/>
            <person name="Rousvoal S."/>
            <person name="Samson G."/>
            <person name="Symeonidi A."/>
            <person name="Weissenbach J."/>
            <person name="Zambounis A."/>
            <person name="Wincker P."/>
            <person name="Boyen C."/>
        </authorList>
    </citation>
    <scope>NUCLEOTIDE SEQUENCE [LARGE SCALE GENOMIC DNA]</scope>
    <source>
        <strain evidence="4">cv. Stackhouse</strain>
    </source>
</reference>
<feature type="domain" description="JmjC" evidence="2">
    <location>
        <begin position="86"/>
        <end position="185"/>
    </location>
</feature>
<dbReference type="Gene3D" id="2.60.120.650">
    <property type="entry name" value="Cupin"/>
    <property type="match status" value="1"/>
</dbReference>
<dbReference type="PANTHER" id="PTHR10694">
    <property type="entry name" value="LYSINE-SPECIFIC DEMETHYLASE"/>
    <property type="match status" value="1"/>
</dbReference>
<evidence type="ECO:0000313" key="4">
    <source>
        <dbReference type="Proteomes" id="UP000012073"/>
    </source>
</evidence>
<dbReference type="GO" id="GO:0032452">
    <property type="term" value="F:histone demethylase activity"/>
    <property type="evidence" value="ECO:0007669"/>
    <property type="project" value="TreeGrafter"/>
</dbReference>
<dbReference type="AlphaFoldDB" id="R7QFN3"/>
<evidence type="ECO:0000259" key="2">
    <source>
        <dbReference type="PROSITE" id="PS51184"/>
    </source>
</evidence>
<dbReference type="KEGG" id="ccp:CHC_T00004626001"/>
<dbReference type="GO" id="GO:0005634">
    <property type="term" value="C:nucleus"/>
    <property type="evidence" value="ECO:0007669"/>
    <property type="project" value="TreeGrafter"/>
</dbReference>
<dbReference type="OrthoDB" id="9547406at2759"/>
<feature type="compositionally biased region" description="Low complexity" evidence="1">
    <location>
        <begin position="47"/>
        <end position="57"/>
    </location>
</feature>